<organism evidence="3 6">
    <name type="scientific">Cafeteria roenbergensis</name>
    <name type="common">Marine flagellate</name>
    <dbReference type="NCBI Taxonomy" id="33653"/>
    <lineage>
        <taxon>Eukaryota</taxon>
        <taxon>Sar</taxon>
        <taxon>Stramenopiles</taxon>
        <taxon>Bigyra</taxon>
        <taxon>Opalozoa</taxon>
        <taxon>Bicosoecida</taxon>
        <taxon>Cafeteriaceae</taxon>
        <taxon>Cafeteria</taxon>
    </lineage>
</organism>
<dbReference type="EMBL" id="VLTM01000002">
    <property type="protein sequence ID" value="KAA0168543.1"/>
    <property type="molecule type" value="Genomic_DNA"/>
</dbReference>
<sequence length="138" mass="14632">MAAVEWRVFSANGEGLHDFPSAWLDDAVRERCTLVASLRNNAITEMSPVLSCRGLVSLDLSMNQITVVPPAEAWVSLPFLSVLKLANNRISVFEDLAGLGGAHSLRVLTLEGNPVDPTSPETAAAILGAASSRPPPAR</sequence>
<dbReference type="Proteomes" id="UP000325113">
    <property type="component" value="Unassembled WGS sequence"/>
</dbReference>
<proteinExistence type="predicted"/>
<comment type="caution">
    <text evidence="3">The sequence shown here is derived from an EMBL/GenBank/DDBJ whole genome shotgun (WGS) entry which is preliminary data.</text>
</comment>
<evidence type="ECO:0000313" key="6">
    <source>
        <dbReference type="Proteomes" id="UP000325113"/>
    </source>
</evidence>
<dbReference type="InterPro" id="IPR001611">
    <property type="entry name" value="Leu-rich_rpt"/>
</dbReference>
<dbReference type="AlphaFoldDB" id="A0A5A8DT31"/>
<evidence type="ECO:0000313" key="5">
    <source>
        <dbReference type="Proteomes" id="UP000322899"/>
    </source>
</evidence>
<name>A0A5A8DT31_CAFRO</name>
<evidence type="ECO:0008006" key="7">
    <source>
        <dbReference type="Google" id="ProtNLM"/>
    </source>
</evidence>
<reference evidence="5 6" key="1">
    <citation type="submission" date="2019-07" db="EMBL/GenBank/DDBJ databases">
        <title>Genomes of Cafeteria roenbergensis.</title>
        <authorList>
            <person name="Fischer M.G."/>
            <person name="Hackl T."/>
            <person name="Roman M."/>
        </authorList>
    </citation>
    <scope>NUCLEOTIDE SEQUENCE [LARGE SCALE GENOMIC DNA]</scope>
    <source>
        <strain evidence="3 6">Cflag</strain>
        <strain evidence="4 5">E4-10P</strain>
    </source>
</reference>
<dbReference type="Proteomes" id="UP000322899">
    <property type="component" value="Unassembled WGS sequence"/>
</dbReference>
<dbReference type="OrthoDB" id="676979at2759"/>
<dbReference type="EMBL" id="VLTO01000003">
    <property type="protein sequence ID" value="KAA0177813.1"/>
    <property type="molecule type" value="Genomic_DNA"/>
</dbReference>
<evidence type="ECO:0000313" key="4">
    <source>
        <dbReference type="EMBL" id="KAA0177813.1"/>
    </source>
</evidence>
<keyword evidence="2" id="KW-0677">Repeat</keyword>
<dbReference type="SUPFAM" id="SSF52058">
    <property type="entry name" value="L domain-like"/>
    <property type="match status" value="1"/>
</dbReference>
<dbReference type="Pfam" id="PF13855">
    <property type="entry name" value="LRR_8"/>
    <property type="match status" value="1"/>
</dbReference>
<protein>
    <recommendedName>
        <fullName evidence="7">U2A'/phosphoprotein 32 family A C-terminal domain-containing protein</fullName>
    </recommendedName>
</protein>
<dbReference type="PROSITE" id="PS51450">
    <property type="entry name" value="LRR"/>
    <property type="match status" value="1"/>
</dbReference>
<evidence type="ECO:0000313" key="3">
    <source>
        <dbReference type="EMBL" id="KAA0168543.1"/>
    </source>
</evidence>
<evidence type="ECO:0000256" key="2">
    <source>
        <dbReference type="ARBA" id="ARBA00022737"/>
    </source>
</evidence>
<gene>
    <name evidence="4" type="ORF">FNF27_00984</name>
    <name evidence="3" type="ORF">FNF31_00423</name>
</gene>
<dbReference type="PANTHER" id="PTHR18849:SF0">
    <property type="entry name" value="CILIA- AND FLAGELLA-ASSOCIATED PROTEIN 410-RELATED"/>
    <property type="match status" value="1"/>
</dbReference>
<accession>A0A5A8DT31</accession>
<evidence type="ECO:0000256" key="1">
    <source>
        <dbReference type="ARBA" id="ARBA00022614"/>
    </source>
</evidence>
<dbReference type="PANTHER" id="PTHR18849">
    <property type="entry name" value="LEUCINE RICH REPEAT PROTEIN"/>
    <property type="match status" value="1"/>
</dbReference>
<dbReference type="InterPro" id="IPR032675">
    <property type="entry name" value="LRR_dom_sf"/>
</dbReference>
<dbReference type="Gene3D" id="3.80.10.10">
    <property type="entry name" value="Ribonuclease Inhibitor"/>
    <property type="match status" value="1"/>
</dbReference>
<keyword evidence="1" id="KW-0433">Leucine-rich repeat</keyword>